<keyword evidence="1" id="KW-0472">Membrane</keyword>
<organism evidence="2">
    <name type="scientific">marine metagenome</name>
    <dbReference type="NCBI Taxonomy" id="408172"/>
    <lineage>
        <taxon>unclassified sequences</taxon>
        <taxon>metagenomes</taxon>
        <taxon>ecological metagenomes</taxon>
    </lineage>
</organism>
<dbReference type="InterPro" id="IPR013783">
    <property type="entry name" value="Ig-like_fold"/>
</dbReference>
<name>A0A381QUX4_9ZZZZ</name>
<feature type="transmembrane region" description="Helical" evidence="1">
    <location>
        <begin position="6"/>
        <end position="25"/>
    </location>
</feature>
<proteinExistence type="predicted"/>
<keyword evidence="1" id="KW-1133">Transmembrane helix</keyword>
<dbReference type="PANTHER" id="PTHR37947:SF1">
    <property type="entry name" value="BLL2462 PROTEIN"/>
    <property type="match status" value="1"/>
</dbReference>
<accession>A0A381QUX4</accession>
<reference evidence="2" key="1">
    <citation type="submission" date="2018-05" db="EMBL/GenBank/DDBJ databases">
        <authorList>
            <person name="Lanie J.A."/>
            <person name="Ng W.-L."/>
            <person name="Kazmierczak K.M."/>
            <person name="Andrzejewski T.M."/>
            <person name="Davidsen T.M."/>
            <person name="Wayne K.J."/>
            <person name="Tettelin H."/>
            <person name="Glass J.I."/>
            <person name="Rusch D."/>
            <person name="Podicherti R."/>
            <person name="Tsui H.-C.T."/>
            <person name="Winkler M.E."/>
        </authorList>
    </citation>
    <scope>NUCLEOTIDE SEQUENCE</scope>
</reference>
<dbReference type="InterPro" id="IPR029062">
    <property type="entry name" value="Class_I_gatase-like"/>
</dbReference>
<gene>
    <name evidence="2" type="ORF">METZ01_LOCUS36070</name>
</gene>
<dbReference type="SUPFAM" id="SSF52317">
    <property type="entry name" value="Class I glutamine amidotransferase-like"/>
    <property type="match status" value="1"/>
</dbReference>
<evidence type="ECO:0000256" key="1">
    <source>
        <dbReference type="SAM" id="Phobius"/>
    </source>
</evidence>
<dbReference type="Gene3D" id="2.60.40.10">
    <property type="entry name" value="Immunoglobulins"/>
    <property type="match status" value="1"/>
</dbReference>
<evidence type="ECO:0008006" key="3">
    <source>
        <dbReference type="Google" id="ProtNLM"/>
    </source>
</evidence>
<dbReference type="AlphaFoldDB" id="A0A381QUX4"/>
<feature type="transmembrane region" description="Helical" evidence="1">
    <location>
        <begin position="37"/>
        <end position="59"/>
    </location>
</feature>
<evidence type="ECO:0000313" key="2">
    <source>
        <dbReference type="EMBL" id="SUZ83216.1"/>
    </source>
</evidence>
<dbReference type="PANTHER" id="PTHR37947">
    <property type="entry name" value="BLL2462 PROTEIN"/>
    <property type="match status" value="1"/>
</dbReference>
<protein>
    <recommendedName>
        <fullName evidence="3">VWFA domain-containing protein</fullName>
    </recommendedName>
</protein>
<keyword evidence="1" id="KW-0812">Transmembrane</keyword>
<dbReference type="EMBL" id="UINC01001540">
    <property type="protein sequence ID" value="SUZ83216.1"/>
    <property type="molecule type" value="Genomic_DNA"/>
</dbReference>
<sequence>MSPVIPFWLLLILAIVAFLFVRLSYGQQTGNSDRVHRLLSFFRLSVFLLIVLLAANFQWVRTGSLSRRPLIKIFFDNSVSAGYHQSISKQSLVNGYQEILNAVSELTYDESIDLSIEVFTFGETVSTLSGSPLGMGVNESSTNLSAVLASSSEVAGDEELNGVIIVSDGQSTVGADPVSSAGGVKVPVYTVGIGEPLRMVDVRINSVKVPIVAVRGEMVSAEVTIESFGEIDQRVHVSLEKGGSLLGTQIVAPGGKGSSQIVRFQFEADQVGNEEYVIQVSSVKDEINIDNNRNSFSINVLKDRFRVALITGAPSFNTRFLKLALESEPKLSVEHFIQRMNEWEPAIANFWRQSYDLIILDNFPTSTIPSRWSTDLSRKLGRGKTAIALVAGEALVEDKLLAYLPIFGLQPFGEEIGFGSQFSVEAVPGSNDPMKFFELDWSQFPPLSPKISVEPGSEGMTTTAQLSTLSPVPLIITGKIPSFDQKNQTVRRSVFTSADLWHLYFRGKGAEANTAVKDYWASLLRWLVAMSGEEDRYFRMTKSAFQRGEEVMIEGTFPRLNTKQLQEGIWWRILHPDMGETLVPLTKEDASEMWKGSFIAAEPGRYQYWTLMGDEQFSIEEPHGIFLVEQALLELKNVYLDKESLEGISESTGGGYMPWSERLNLIDRLSIKSRKEVFSQTVDLSHWPPFLILLVVFLAAEWALRRGRGLQ</sequence>